<dbReference type="Proteomes" id="UP001432401">
    <property type="component" value="Unassembled WGS sequence"/>
</dbReference>
<gene>
    <name evidence="1" type="ORF">ABUK86_01660</name>
</gene>
<protein>
    <submittedName>
        <fullName evidence="1">Uncharacterized protein</fullName>
    </submittedName>
</protein>
<evidence type="ECO:0000313" key="2">
    <source>
        <dbReference type="Proteomes" id="UP001432401"/>
    </source>
</evidence>
<sequence length="66" mass="7090">MKLTKITDGCENKNCPAVYETDHGTLVVQGYVLSDPEALKQIGLPEGESAVEVTTELLRGVRAVSD</sequence>
<organism evidence="1 2">
    <name type="scientific">Nocardiopsis tropica</name>
    <dbReference type="NCBI Taxonomy" id="109330"/>
    <lineage>
        <taxon>Bacteria</taxon>
        <taxon>Bacillati</taxon>
        <taxon>Actinomycetota</taxon>
        <taxon>Actinomycetes</taxon>
        <taxon>Streptosporangiales</taxon>
        <taxon>Nocardiopsidaceae</taxon>
        <taxon>Nocardiopsis</taxon>
    </lineage>
</organism>
<dbReference type="EMBL" id="JBEQNB010000001">
    <property type="protein sequence ID" value="MES0832468.1"/>
    <property type="molecule type" value="Genomic_DNA"/>
</dbReference>
<dbReference type="RefSeq" id="WP_352982285.1">
    <property type="nucleotide sequence ID" value="NZ_JBEQNA010000008.1"/>
</dbReference>
<proteinExistence type="predicted"/>
<accession>A0ABV1ZND7</accession>
<evidence type="ECO:0000313" key="1">
    <source>
        <dbReference type="EMBL" id="MES0832468.1"/>
    </source>
</evidence>
<keyword evidence="2" id="KW-1185">Reference proteome</keyword>
<comment type="caution">
    <text evidence="1">The sequence shown here is derived from an EMBL/GenBank/DDBJ whole genome shotgun (WGS) entry which is preliminary data.</text>
</comment>
<name>A0ABV1ZND7_9ACTN</name>
<reference evidence="1 2" key="1">
    <citation type="submission" date="2024-06" db="EMBL/GenBank/DDBJ databases">
        <authorList>
            <person name="Bataeva Y.V."/>
            <person name="Grigorian L.N."/>
            <person name="Solomentsev V.I."/>
        </authorList>
    </citation>
    <scope>NUCLEOTIDE SEQUENCE [LARGE SCALE GENOMIC DNA]</scope>
    <source>
        <strain evidence="2">SCPM-O-B-12605 (RCAM04882)</strain>
    </source>
</reference>